<name>A0ABP1G216_9CHLO</name>
<feature type="domain" description="RRM" evidence="5">
    <location>
        <begin position="102"/>
        <end position="179"/>
    </location>
</feature>
<dbReference type="CDD" id="cd12254">
    <property type="entry name" value="RRM_hnRNPH_ESRPs_RBM12_like"/>
    <property type="match status" value="3"/>
</dbReference>
<feature type="region of interest" description="Disordered" evidence="4">
    <location>
        <begin position="568"/>
        <end position="621"/>
    </location>
</feature>
<feature type="region of interest" description="Disordered" evidence="4">
    <location>
        <begin position="384"/>
        <end position="448"/>
    </location>
</feature>
<dbReference type="PROSITE" id="PS50102">
    <property type="entry name" value="RRM"/>
    <property type="match status" value="3"/>
</dbReference>
<proteinExistence type="predicted"/>
<sequence>MEPASGSALTKLRGLPYNTTETEIAEFFEGFQTTLIHICRRDGRSTGEAYVEFASPEAAADAVEAKQKGHLRHRYIEIFEIPEKNVEHIKQTQGLVESFPGYVLRMRGLPYSATPDDVVEFFKGIPLERGSIALTLTPEGRPKGEAYVEFPTEEAQKDALGRHKDAMGERYIELFLSTKANMIQAMQQSSYYMGLQRHPGMALMPGLPLPGMQPAPMHAPMVGYQYRPAYGHGAPMQSVVSADGSTLRLRGLPYSAGAEEIAEFFSGYSLAHDGIQVVTKPDKDGAQVGTGVAYVRFTSPNEAERARKERHRQQMGARYIECLPFTASHYTSPAALPAQMGPPPPALGSPFAGGMSVRYPGPPAVQRPFPSMAGLGRALPAHEDLGGRGRGRVGRPAQWQASQSGMGPPPPPIQALAAHQATLRPGRGQPLPQQPPGKPGPGRGVQPRLAIPPEYVAQQQAALQQQQQLLLQQQYLMHQHMLQQQQHQQRYMGAQWPGQYSEGHPGMHSTSMAPSWYQGPGGMGQYSSGIGSAYTQGPTSASSAQSTHSPRPEHDGVVAGALAAGEGLPAPEEISAVMASPSQHQLPMPPSGRGTSVASPGQSGASPGVGMSPAYTSPRPG</sequence>
<dbReference type="InterPro" id="IPR012677">
    <property type="entry name" value="Nucleotide-bd_a/b_plait_sf"/>
</dbReference>
<evidence type="ECO:0000313" key="7">
    <source>
        <dbReference type="Proteomes" id="UP001497392"/>
    </source>
</evidence>
<feature type="domain" description="RRM" evidence="5">
    <location>
        <begin position="8"/>
        <end position="78"/>
    </location>
</feature>
<accession>A0ABP1G216</accession>
<gene>
    <name evidence="6" type="primary">g8099</name>
    <name evidence="6" type="ORF">VP750_LOCUS6958</name>
</gene>
<dbReference type="Pfam" id="PF00076">
    <property type="entry name" value="RRM_1"/>
    <property type="match status" value="3"/>
</dbReference>
<dbReference type="Proteomes" id="UP001497392">
    <property type="component" value="Unassembled WGS sequence"/>
</dbReference>
<dbReference type="SUPFAM" id="SSF54928">
    <property type="entry name" value="RNA-binding domain, RBD"/>
    <property type="match status" value="2"/>
</dbReference>
<dbReference type="InterPro" id="IPR035979">
    <property type="entry name" value="RBD_domain_sf"/>
</dbReference>
<comment type="caution">
    <text evidence="6">The sequence shown here is derived from an EMBL/GenBank/DDBJ whole genome shotgun (WGS) entry which is preliminary data.</text>
</comment>
<dbReference type="InterPro" id="IPR050666">
    <property type="entry name" value="ESRP"/>
</dbReference>
<evidence type="ECO:0000256" key="3">
    <source>
        <dbReference type="PROSITE-ProRule" id="PRU00176"/>
    </source>
</evidence>
<evidence type="ECO:0000313" key="6">
    <source>
        <dbReference type="EMBL" id="CAL5225299.1"/>
    </source>
</evidence>
<reference evidence="6 7" key="1">
    <citation type="submission" date="2024-06" db="EMBL/GenBank/DDBJ databases">
        <authorList>
            <person name="Kraege A."/>
            <person name="Thomma B."/>
        </authorList>
    </citation>
    <scope>NUCLEOTIDE SEQUENCE [LARGE SCALE GENOMIC DNA]</scope>
</reference>
<feature type="region of interest" description="Disordered" evidence="4">
    <location>
        <begin position="528"/>
        <end position="555"/>
    </location>
</feature>
<dbReference type="InterPro" id="IPR000504">
    <property type="entry name" value="RRM_dom"/>
</dbReference>
<dbReference type="SMART" id="SM00360">
    <property type="entry name" value="RRM"/>
    <property type="match status" value="3"/>
</dbReference>
<feature type="domain" description="RRM" evidence="5">
    <location>
        <begin position="245"/>
        <end position="321"/>
    </location>
</feature>
<evidence type="ECO:0000256" key="1">
    <source>
        <dbReference type="ARBA" id="ARBA00022737"/>
    </source>
</evidence>
<dbReference type="EMBL" id="CAXHTA020000012">
    <property type="protein sequence ID" value="CAL5225299.1"/>
    <property type="molecule type" value="Genomic_DNA"/>
</dbReference>
<feature type="compositionally biased region" description="Polar residues" evidence="4">
    <location>
        <begin position="528"/>
        <end position="549"/>
    </location>
</feature>
<keyword evidence="1" id="KW-0677">Repeat</keyword>
<dbReference type="PANTHER" id="PTHR13976">
    <property type="entry name" value="HETEROGENEOUS NUCLEAR RIBONUCLEOPROTEIN-RELATED"/>
    <property type="match status" value="1"/>
</dbReference>
<evidence type="ECO:0000256" key="4">
    <source>
        <dbReference type="SAM" id="MobiDB-lite"/>
    </source>
</evidence>
<keyword evidence="7" id="KW-1185">Reference proteome</keyword>
<evidence type="ECO:0000256" key="2">
    <source>
        <dbReference type="ARBA" id="ARBA00022884"/>
    </source>
</evidence>
<protein>
    <submittedName>
        <fullName evidence="6">G8099 protein</fullName>
    </submittedName>
</protein>
<feature type="region of interest" description="Disordered" evidence="4">
    <location>
        <begin position="496"/>
        <end position="516"/>
    </location>
</feature>
<keyword evidence="2 3" id="KW-0694">RNA-binding</keyword>
<organism evidence="6 7">
    <name type="scientific">Coccomyxa viridis</name>
    <dbReference type="NCBI Taxonomy" id="1274662"/>
    <lineage>
        <taxon>Eukaryota</taxon>
        <taxon>Viridiplantae</taxon>
        <taxon>Chlorophyta</taxon>
        <taxon>core chlorophytes</taxon>
        <taxon>Trebouxiophyceae</taxon>
        <taxon>Trebouxiophyceae incertae sedis</taxon>
        <taxon>Coccomyxaceae</taxon>
        <taxon>Coccomyxa</taxon>
    </lineage>
</organism>
<feature type="compositionally biased region" description="Polar residues" evidence="4">
    <location>
        <begin position="593"/>
        <end position="605"/>
    </location>
</feature>
<dbReference type="Gene3D" id="3.30.70.330">
    <property type="match status" value="3"/>
</dbReference>
<evidence type="ECO:0000259" key="5">
    <source>
        <dbReference type="PROSITE" id="PS50102"/>
    </source>
</evidence>